<dbReference type="Proteomes" id="UP000284702">
    <property type="component" value="Unassembled WGS sequence"/>
</dbReference>
<feature type="domain" description="DUF7769" evidence="1">
    <location>
        <begin position="35"/>
        <end position="84"/>
    </location>
</feature>
<gene>
    <name evidence="2" type="ORF">B5M09_012816</name>
</gene>
<dbReference type="AlphaFoldDB" id="A0A3R7XDC9"/>
<accession>A0A3R7XDC9</accession>
<evidence type="ECO:0000259" key="1">
    <source>
        <dbReference type="Pfam" id="PF24964"/>
    </source>
</evidence>
<evidence type="ECO:0000313" key="3">
    <source>
        <dbReference type="Proteomes" id="UP000284702"/>
    </source>
</evidence>
<dbReference type="PANTHER" id="PTHR33889:SF7">
    <property type="entry name" value="OS04G0681850 PROTEIN"/>
    <property type="match status" value="1"/>
</dbReference>
<dbReference type="InterPro" id="IPR056671">
    <property type="entry name" value="DUF7769"/>
</dbReference>
<protein>
    <recommendedName>
        <fullName evidence="1">DUF7769 domain-containing protein</fullName>
    </recommendedName>
</protein>
<proteinExistence type="predicted"/>
<dbReference type="VEuPathDB" id="FungiDB:H257_17093"/>
<sequence>MEVTKVSIAEVVVARDMNRTIVVRFAAARELRKNLTDSECTNMVQHLLTKCTPSGKLRMRAADTVAEMFGCTPTTVRRVWKHASVDLSGNTTICHSVWQRKKGKSGRKQLYTDLPQRIQTIPQSR</sequence>
<dbReference type="Pfam" id="PF24964">
    <property type="entry name" value="DUF7769"/>
    <property type="match status" value="1"/>
</dbReference>
<comment type="caution">
    <text evidence="2">The sequence shown here is derived from an EMBL/GenBank/DDBJ whole genome shotgun (WGS) entry which is preliminary data.</text>
</comment>
<reference evidence="2" key="1">
    <citation type="submission" date="2018-07" db="EMBL/GenBank/DDBJ databases">
        <title>Annotation of Aphanomyces astaci genome assembly.</title>
        <authorList>
            <person name="Studholme D.J."/>
        </authorList>
    </citation>
    <scope>NUCLEOTIDE SEQUENCE [LARGE SCALE GENOMIC DNA]</scope>
    <source>
        <strain evidence="2">Pc</strain>
    </source>
</reference>
<dbReference type="EMBL" id="MZMZ02006025">
    <property type="protein sequence ID" value="RQM11028.1"/>
    <property type="molecule type" value="Genomic_DNA"/>
</dbReference>
<keyword evidence="3" id="KW-1185">Reference proteome</keyword>
<evidence type="ECO:0000313" key="2">
    <source>
        <dbReference type="EMBL" id="RQM11028.1"/>
    </source>
</evidence>
<organism evidence="2 3">
    <name type="scientific">Aphanomyces astaci</name>
    <name type="common">Crayfish plague agent</name>
    <dbReference type="NCBI Taxonomy" id="112090"/>
    <lineage>
        <taxon>Eukaryota</taxon>
        <taxon>Sar</taxon>
        <taxon>Stramenopiles</taxon>
        <taxon>Oomycota</taxon>
        <taxon>Saprolegniomycetes</taxon>
        <taxon>Saprolegniales</taxon>
        <taxon>Verrucalvaceae</taxon>
        <taxon>Aphanomyces</taxon>
    </lineage>
</organism>
<name>A0A3R7XDC9_APHAT</name>
<dbReference type="PANTHER" id="PTHR33889">
    <property type="entry name" value="OS04G0681850 PROTEIN"/>
    <property type="match status" value="1"/>
</dbReference>